<gene>
    <name evidence="1" type="ORF">SAMN06295987_102500</name>
</gene>
<name>A0A1U6HII7_9SPHN</name>
<evidence type="ECO:0000313" key="2">
    <source>
        <dbReference type="Proteomes" id="UP000190989"/>
    </source>
</evidence>
<accession>A0A1U6HII7</accession>
<dbReference type="EMBL" id="FVZE01000002">
    <property type="protein sequence ID" value="SLJ95587.1"/>
    <property type="molecule type" value="Genomic_DNA"/>
</dbReference>
<dbReference type="AlphaFoldDB" id="A0A1U6HII7"/>
<organism evidence="1 2">
    <name type="scientific">Novosphingobium mathurense</name>
    <dbReference type="NCBI Taxonomy" id="428990"/>
    <lineage>
        <taxon>Bacteria</taxon>
        <taxon>Pseudomonadati</taxon>
        <taxon>Pseudomonadota</taxon>
        <taxon>Alphaproteobacteria</taxon>
        <taxon>Sphingomonadales</taxon>
        <taxon>Sphingomonadaceae</taxon>
        <taxon>Novosphingobium</taxon>
    </lineage>
</organism>
<keyword evidence="2" id="KW-1185">Reference proteome</keyword>
<dbReference type="Proteomes" id="UP000190989">
    <property type="component" value="Unassembled WGS sequence"/>
</dbReference>
<reference evidence="2" key="1">
    <citation type="submission" date="2017-02" db="EMBL/GenBank/DDBJ databases">
        <authorList>
            <person name="Varghese N."/>
            <person name="Submissions S."/>
        </authorList>
    </citation>
    <scope>NUCLEOTIDE SEQUENCE [LARGE SCALE GENOMIC DNA]</scope>
    <source>
        <strain evidence="2">SM117</strain>
    </source>
</reference>
<proteinExistence type="predicted"/>
<evidence type="ECO:0000313" key="1">
    <source>
        <dbReference type="EMBL" id="SLJ95587.1"/>
    </source>
</evidence>
<protein>
    <submittedName>
        <fullName evidence="1">Uncharacterized protein</fullName>
    </submittedName>
</protein>
<sequence length="70" mass="7781">MGWSSQDLGTNLVVDLQTFEKTNWKAGEEPDHTRIFLTKSQAAVLANYLLKASGSLTPAKRKGFLHSLFD</sequence>